<feature type="signal peptide" evidence="4">
    <location>
        <begin position="1"/>
        <end position="19"/>
    </location>
</feature>
<dbReference type="Proteomes" id="UP000297149">
    <property type="component" value="Chromosome"/>
</dbReference>
<dbReference type="GO" id="GO:0017004">
    <property type="term" value="P:cytochrome complex assembly"/>
    <property type="evidence" value="ECO:0007669"/>
    <property type="project" value="UniProtKB-KW"/>
</dbReference>
<gene>
    <name evidence="6" type="ORF">E7747_09480</name>
</gene>
<keyword evidence="4" id="KW-0732">Signal</keyword>
<dbReference type="CDD" id="cd02966">
    <property type="entry name" value="TlpA_like_family"/>
    <property type="match status" value="1"/>
</dbReference>
<evidence type="ECO:0000259" key="5">
    <source>
        <dbReference type="PROSITE" id="PS51352"/>
    </source>
</evidence>
<dbReference type="GO" id="GO:0016491">
    <property type="term" value="F:oxidoreductase activity"/>
    <property type="evidence" value="ECO:0007669"/>
    <property type="project" value="InterPro"/>
</dbReference>
<dbReference type="PROSITE" id="PS51352">
    <property type="entry name" value="THIOREDOXIN_2"/>
    <property type="match status" value="1"/>
</dbReference>
<dbReference type="GO" id="GO:0030313">
    <property type="term" value="C:cell envelope"/>
    <property type="evidence" value="ECO:0007669"/>
    <property type="project" value="UniProtKB-SubCell"/>
</dbReference>
<comment type="subcellular location">
    <subcellularLocation>
        <location evidence="1">Cell envelope</location>
    </subcellularLocation>
</comment>
<feature type="domain" description="Thioredoxin" evidence="5">
    <location>
        <begin position="117"/>
        <end position="254"/>
    </location>
</feature>
<dbReference type="InterPro" id="IPR050553">
    <property type="entry name" value="Thioredoxin_ResA/DsbE_sf"/>
</dbReference>
<dbReference type="InterPro" id="IPR013740">
    <property type="entry name" value="Redoxin"/>
</dbReference>
<evidence type="ECO:0000256" key="4">
    <source>
        <dbReference type="SAM" id="SignalP"/>
    </source>
</evidence>
<keyword evidence="7" id="KW-1185">Reference proteome</keyword>
<dbReference type="Gene3D" id="3.40.30.10">
    <property type="entry name" value="Glutaredoxin"/>
    <property type="match status" value="1"/>
</dbReference>
<sequence length="254" mass="28772">MRNIILTALLILTSFVAGSQNATTSEPKRQSYVYIQGHFFKDTPKELIGKSKSMARVEYKDITIWLNVYNDSSALSDDIFAQAIPLNQLEDGEAILKEARSREKLMELLSFKRMMPIHEGDRFPEFTAMDIDGIECSNKDLEGKVTVLNLWTSTCGPCRAEMPELSTWKELYPDVVFLSATYEDADKARPVVEKLGFTWRHLVNDTLFLRWNNGKGFPMTIVVDRKGIIRRAVNGTNPGIRADILATIAECVEE</sequence>
<keyword evidence="3" id="KW-0676">Redox-active center</keyword>
<dbReference type="InterPro" id="IPR036249">
    <property type="entry name" value="Thioredoxin-like_sf"/>
</dbReference>
<evidence type="ECO:0000256" key="2">
    <source>
        <dbReference type="ARBA" id="ARBA00022748"/>
    </source>
</evidence>
<proteinExistence type="predicted"/>
<dbReference type="PROSITE" id="PS00194">
    <property type="entry name" value="THIOREDOXIN_1"/>
    <property type="match status" value="1"/>
</dbReference>
<keyword evidence="2" id="KW-0201">Cytochrome c-type biogenesis</keyword>
<evidence type="ECO:0000256" key="3">
    <source>
        <dbReference type="ARBA" id="ARBA00023284"/>
    </source>
</evidence>
<reference evidence="7" key="1">
    <citation type="submission" date="2019-02" db="EMBL/GenBank/DDBJ databases">
        <title>Isolation and identification of novel species under the genus Muribaculum.</title>
        <authorList>
            <person name="Miyake S."/>
            <person name="Ding Y."/>
            <person name="Low A."/>
            <person name="Soh M."/>
            <person name="Seedorf H."/>
        </authorList>
    </citation>
    <scope>NUCLEOTIDE SEQUENCE [LARGE SCALE GENOMIC DNA]</scope>
    <source>
        <strain evidence="7">H5</strain>
    </source>
</reference>
<dbReference type="PANTHER" id="PTHR42852:SF13">
    <property type="entry name" value="PROTEIN DIPZ"/>
    <property type="match status" value="1"/>
</dbReference>
<dbReference type="InterPro" id="IPR017937">
    <property type="entry name" value="Thioredoxin_CS"/>
</dbReference>
<organism evidence="6 7">
    <name type="scientific">Duncaniella dubosii</name>
    <dbReference type="NCBI Taxonomy" id="2518971"/>
    <lineage>
        <taxon>Bacteria</taxon>
        <taxon>Pseudomonadati</taxon>
        <taxon>Bacteroidota</taxon>
        <taxon>Bacteroidia</taxon>
        <taxon>Bacteroidales</taxon>
        <taxon>Muribaculaceae</taxon>
        <taxon>Duncaniella</taxon>
    </lineage>
</organism>
<protein>
    <submittedName>
        <fullName evidence="6">TlpA family protein disulfide reductase</fullName>
    </submittedName>
</protein>
<dbReference type="InterPro" id="IPR013766">
    <property type="entry name" value="Thioredoxin_domain"/>
</dbReference>
<name>A0A4V1D3C1_9BACT</name>
<evidence type="ECO:0000256" key="1">
    <source>
        <dbReference type="ARBA" id="ARBA00004196"/>
    </source>
</evidence>
<dbReference type="SUPFAM" id="SSF52833">
    <property type="entry name" value="Thioredoxin-like"/>
    <property type="match status" value="1"/>
</dbReference>
<dbReference type="KEGG" id="ddb:E7747_09480"/>
<dbReference type="EMBL" id="CP039396">
    <property type="protein sequence ID" value="QCD42488.1"/>
    <property type="molecule type" value="Genomic_DNA"/>
</dbReference>
<accession>A0A4V1D3C1</accession>
<dbReference type="AlphaFoldDB" id="A0A4V1D3C1"/>
<evidence type="ECO:0000313" key="7">
    <source>
        <dbReference type="Proteomes" id="UP000297149"/>
    </source>
</evidence>
<evidence type="ECO:0000313" key="6">
    <source>
        <dbReference type="EMBL" id="QCD42488.1"/>
    </source>
</evidence>
<dbReference type="Pfam" id="PF08534">
    <property type="entry name" value="Redoxin"/>
    <property type="match status" value="1"/>
</dbReference>
<dbReference type="PANTHER" id="PTHR42852">
    <property type="entry name" value="THIOL:DISULFIDE INTERCHANGE PROTEIN DSBE"/>
    <property type="match status" value="1"/>
</dbReference>
<feature type="chain" id="PRO_5020327595" evidence="4">
    <location>
        <begin position="20"/>
        <end position="254"/>
    </location>
</feature>